<evidence type="ECO:0000256" key="1">
    <source>
        <dbReference type="SAM" id="SignalP"/>
    </source>
</evidence>
<evidence type="ECO:0000313" key="3">
    <source>
        <dbReference type="Proteomes" id="UP000799118"/>
    </source>
</evidence>
<proteinExistence type="predicted"/>
<feature type="chain" id="PRO_5025350987" evidence="1">
    <location>
        <begin position="22"/>
        <end position="190"/>
    </location>
</feature>
<keyword evidence="1" id="KW-0732">Signal</keyword>
<dbReference type="Proteomes" id="UP000799118">
    <property type="component" value="Unassembled WGS sequence"/>
</dbReference>
<organism evidence="2 3">
    <name type="scientific">Gymnopus androsaceus JB14</name>
    <dbReference type="NCBI Taxonomy" id="1447944"/>
    <lineage>
        <taxon>Eukaryota</taxon>
        <taxon>Fungi</taxon>
        <taxon>Dikarya</taxon>
        <taxon>Basidiomycota</taxon>
        <taxon>Agaricomycotina</taxon>
        <taxon>Agaricomycetes</taxon>
        <taxon>Agaricomycetidae</taxon>
        <taxon>Agaricales</taxon>
        <taxon>Marasmiineae</taxon>
        <taxon>Omphalotaceae</taxon>
        <taxon>Gymnopus</taxon>
    </lineage>
</organism>
<keyword evidence="3" id="KW-1185">Reference proteome</keyword>
<name>A0A6A4I3T7_9AGAR</name>
<feature type="signal peptide" evidence="1">
    <location>
        <begin position="1"/>
        <end position="21"/>
    </location>
</feature>
<sequence>MVSLFTIVSVALTLTTSGVFGQCPPNLTGIATSGVSIQSFNEGLLWGSETTPVVAGLAVTGQSSRGFSPTFIITPDPVITTTFTISDVTNTDLLVTNIGNQLFYEPASTTGTTPANQLWDISCLTCATPEGQAIPGGSFCSVQPHGTDNCVQNVDPAADPLPVTPCIATGTSQFVDINPGDEEGFDKRGD</sequence>
<protein>
    <submittedName>
        <fullName evidence="2">Uncharacterized protein</fullName>
    </submittedName>
</protein>
<dbReference type="EMBL" id="ML769415">
    <property type="protein sequence ID" value="KAE9404623.1"/>
    <property type="molecule type" value="Genomic_DNA"/>
</dbReference>
<evidence type="ECO:0000313" key="2">
    <source>
        <dbReference type="EMBL" id="KAE9404623.1"/>
    </source>
</evidence>
<dbReference type="AlphaFoldDB" id="A0A6A4I3T7"/>
<dbReference type="OrthoDB" id="2920504at2759"/>
<accession>A0A6A4I3T7</accession>
<gene>
    <name evidence="2" type="ORF">BT96DRAFT_916725</name>
</gene>
<reference evidence="2" key="1">
    <citation type="journal article" date="2019" name="Environ. Microbiol.">
        <title>Fungal ecological strategies reflected in gene transcription - a case study of two litter decomposers.</title>
        <authorList>
            <person name="Barbi F."/>
            <person name="Kohler A."/>
            <person name="Barry K."/>
            <person name="Baskaran P."/>
            <person name="Daum C."/>
            <person name="Fauchery L."/>
            <person name="Ihrmark K."/>
            <person name="Kuo A."/>
            <person name="LaButti K."/>
            <person name="Lipzen A."/>
            <person name="Morin E."/>
            <person name="Grigoriev I.V."/>
            <person name="Henrissat B."/>
            <person name="Lindahl B."/>
            <person name="Martin F."/>
        </authorList>
    </citation>
    <scope>NUCLEOTIDE SEQUENCE</scope>
    <source>
        <strain evidence="2">JB14</strain>
    </source>
</reference>